<gene>
    <name evidence="2" type="ORF">GCM10023322_62760</name>
</gene>
<organism evidence="2 3">
    <name type="scientific">Rugosimonospora acidiphila</name>
    <dbReference type="NCBI Taxonomy" id="556531"/>
    <lineage>
        <taxon>Bacteria</taxon>
        <taxon>Bacillati</taxon>
        <taxon>Actinomycetota</taxon>
        <taxon>Actinomycetes</taxon>
        <taxon>Micromonosporales</taxon>
        <taxon>Micromonosporaceae</taxon>
        <taxon>Rugosimonospora</taxon>
    </lineage>
</organism>
<proteinExistence type="predicted"/>
<name>A0ABP9SHZ8_9ACTN</name>
<dbReference type="InterPro" id="IPR005149">
    <property type="entry name" value="Tscrpt_reg_PadR_N"/>
</dbReference>
<dbReference type="EMBL" id="BAABJQ010000024">
    <property type="protein sequence ID" value="GAA5195631.1"/>
    <property type="molecule type" value="Genomic_DNA"/>
</dbReference>
<dbReference type="InterPro" id="IPR036390">
    <property type="entry name" value="WH_DNA-bd_sf"/>
</dbReference>
<comment type="caution">
    <text evidence="2">The sequence shown here is derived from an EMBL/GenBank/DDBJ whole genome shotgun (WGS) entry which is preliminary data.</text>
</comment>
<dbReference type="Pfam" id="PF03551">
    <property type="entry name" value="PadR"/>
    <property type="match status" value="1"/>
</dbReference>
<dbReference type="SUPFAM" id="SSF46785">
    <property type="entry name" value="Winged helix' DNA-binding domain"/>
    <property type="match status" value="1"/>
</dbReference>
<dbReference type="PANTHER" id="PTHR33169">
    <property type="entry name" value="PADR-FAMILY TRANSCRIPTIONAL REGULATOR"/>
    <property type="match status" value="1"/>
</dbReference>
<dbReference type="InterPro" id="IPR052509">
    <property type="entry name" value="Metal_resp_DNA-bind_regulator"/>
</dbReference>
<evidence type="ECO:0000313" key="3">
    <source>
        <dbReference type="Proteomes" id="UP001501570"/>
    </source>
</evidence>
<protein>
    <submittedName>
        <fullName evidence="2">PadR family transcriptional regulator</fullName>
    </submittedName>
</protein>
<evidence type="ECO:0000313" key="2">
    <source>
        <dbReference type="EMBL" id="GAA5195631.1"/>
    </source>
</evidence>
<dbReference type="Proteomes" id="UP001501570">
    <property type="component" value="Unassembled WGS sequence"/>
</dbReference>
<accession>A0ABP9SHZ8</accession>
<evidence type="ECO:0000259" key="1">
    <source>
        <dbReference type="Pfam" id="PF03551"/>
    </source>
</evidence>
<feature type="domain" description="Transcription regulator PadR N-terminal" evidence="1">
    <location>
        <begin position="23"/>
        <end position="97"/>
    </location>
</feature>
<keyword evidence="3" id="KW-1185">Reference proteome</keyword>
<sequence length="212" mass="23488">MDPSLWEYPVDGGRPANPLALAVLGLLLERPMHPHAMATTLRERGLDQAFKVTTGSLYDVVRSLERANWISAQETARVGGRPARTVYAHTARGRDEFVAWLDELIRVPAKEYPKFISAISYLGALGRQPARDALTERARCLSAQAEQARAVWREVVDSGRAPRLFMLEAEYGLRMIEAELTWVGQLIADIDEGRLSWPAAGARPAHDSGRTA</sequence>
<dbReference type="Gene3D" id="1.10.10.10">
    <property type="entry name" value="Winged helix-like DNA-binding domain superfamily/Winged helix DNA-binding domain"/>
    <property type="match status" value="1"/>
</dbReference>
<reference evidence="3" key="1">
    <citation type="journal article" date="2019" name="Int. J. Syst. Evol. Microbiol.">
        <title>The Global Catalogue of Microorganisms (GCM) 10K type strain sequencing project: providing services to taxonomists for standard genome sequencing and annotation.</title>
        <authorList>
            <consortium name="The Broad Institute Genomics Platform"/>
            <consortium name="The Broad Institute Genome Sequencing Center for Infectious Disease"/>
            <person name="Wu L."/>
            <person name="Ma J."/>
        </authorList>
    </citation>
    <scope>NUCLEOTIDE SEQUENCE [LARGE SCALE GENOMIC DNA]</scope>
    <source>
        <strain evidence="3">JCM 18304</strain>
    </source>
</reference>
<dbReference type="InterPro" id="IPR036388">
    <property type="entry name" value="WH-like_DNA-bd_sf"/>
</dbReference>
<dbReference type="PANTHER" id="PTHR33169:SF27">
    <property type="entry name" value="TRANSCRIPTIONAL REGULATOR PADR FAMILY PROTEIN"/>
    <property type="match status" value="1"/>
</dbReference>